<dbReference type="GO" id="GO:0003676">
    <property type="term" value="F:nucleic acid binding"/>
    <property type="evidence" value="ECO:0007669"/>
    <property type="project" value="InterPro"/>
</dbReference>
<feature type="compositionally biased region" description="Low complexity" evidence="8">
    <location>
        <begin position="76"/>
        <end position="88"/>
    </location>
</feature>
<dbReference type="Gene3D" id="3.30.70.270">
    <property type="match status" value="3"/>
</dbReference>
<evidence type="ECO:0000256" key="2">
    <source>
        <dbReference type="ARBA" id="ARBA00022695"/>
    </source>
</evidence>
<dbReference type="InterPro" id="IPR041588">
    <property type="entry name" value="Integrase_H2C2"/>
</dbReference>
<name>A0A9W6Y3A3_9STRA</name>
<dbReference type="InterPro" id="IPR000477">
    <property type="entry name" value="RT_dom"/>
</dbReference>
<evidence type="ECO:0000256" key="7">
    <source>
        <dbReference type="SAM" id="Coils"/>
    </source>
</evidence>
<dbReference type="GO" id="GO:0004190">
    <property type="term" value="F:aspartic-type endopeptidase activity"/>
    <property type="evidence" value="ECO:0007669"/>
    <property type="project" value="InterPro"/>
</dbReference>
<feature type="compositionally biased region" description="Low complexity" evidence="8">
    <location>
        <begin position="660"/>
        <end position="674"/>
    </location>
</feature>
<accession>A0A9W6Y3A3</accession>
<feature type="compositionally biased region" description="Basic residues" evidence="8">
    <location>
        <begin position="610"/>
        <end position="620"/>
    </location>
</feature>
<dbReference type="GO" id="GO:0004523">
    <property type="term" value="F:RNA-DNA hybrid ribonuclease activity"/>
    <property type="evidence" value="ECO:0007669"/>
    <property type="project" value="InterPro"/>
</dbReference>
<evidence type="ECO:0000259" key="10">
    <source>
        <dbReference type="PROSITE" id="PS50175"/>
    </source>
</evidence>
<keyword evidence="4" id="KW-0255">Endonuclease</keyword>
<feature type="region of interest" description="Disordered" evidence="8">
    <location>
        <begin position="439"/>
        <end position="478"/>
    </location>
</feature>
<gene>
    <name evidence="12" type="ORF">Pfra01_002099200</name>
</gene>
<feature type="compositionally biased region" description="Basic and acidic residues" evidence="8">
    <location>
        <begin position="1333"/>
        <end position="1342"/>
    </location>
</feature>
<dbReference type="InterPro" id="IPR001995">
    <property type="entry name" value="Peptidase_A2_cat"/>
</dbReference>
<evidence type="ECO:0000313" key="13">
    <source>
        <dbReference type="Proteomes" id="UP001165121"/>
    </source>
</evidence>
<dbReference type="SUPFAM" id="SSF50630">
    <property type="entry name" value="Acid proteases"/>
    <property type="match status" value="1"/>
</dbReference>
<dbReference type="InterPro" id="IPR001584">
    <property type="entry name" value="Integrase_cat-core"/>
</dbReference>
<dbReference type="Gene3D" id="2.40.70.10">
    <property type="entry name" value="Acid Proteases"/>
    <property type="match status" value="1"/>
</dbReference>
<comment type="caution">
    <text evidence="12">The sequence shown here is derived from an EMBL/GenBank/DDBJ whole genome shotgun (WGS) entry which is preliminary data.</text>
</comment>
<evidence type="ECO:0000313" key="12">
    <source>
        <dbReference type="EMBL" id="GMF51710.1"/>
    </source>
</evidence>
<feature type="compositionally biased region" description="Basic residues" evidence="8">
    <location>
        <begin position="1016"/>
        <end position="1027"/>
    </location>
</feature>
<feature type="compositionally biased region" description="Acidic residues" evidence="8">
    <location>
        <begin position="1033"/>
        <end position="1046"/>
    </location>
</feature>
<feature type="compositionally biased region" description="Acidic residues" evidence="8">
    <location>
        <begin position="147"/>
        <end position="156"/>
    </location>
</feature>
<keyword evidence="13" id="KW-1185">Reference proteome</keyword>
<evidence type="ECO:0000259" key="11">
    <source>
        <dbReference type="PROSITE" id="PS50994"/>
    </source>
</evidence>
<dbReference type="Gene3D" id="3.30.420.10">
    <property type="entry name" value="Ribonuclease H-like superfamily/Ribonuclease H"/>
    <property type="match status" value="2"/>
</dbReference>
<feature type="compositionally biased region" description="Polar residues" evidence="8">
    <location>
        <begin position="1506"/>
        <end position="1523"/>
    </location>
</feature>
<dbReference type="InterPro" id="IPR000953">
    <property type="entry name" value="Chromo/chromo_shadow_dom"/>
</dbReference>
<feature type="compositionally biased region" description="Basic and acidic residues" evidence="8">
    <location>
        <begin position="32"/>
        <end position="65"/>
    </location>
</feature>
<organism evidence="12 13">
    <name type="scientific">Phytophthora fragariaefolia</name>
    <dbReference type="NCBI Taxonomy" id="1490495"/>
    <lineage>
        <taxon>Eukaryota</taxon>
        <taxon>Sar</taxon>
        <taxon>Stramenopiles</taxon>
        <taxon>Oomycota</taxon>
        <taxon>Peronosporomycetes</taxon>
        <taxon>Peronosporales</taxon>
        <taxon>Peronosporaceae</taxon>
        <taxon>Phytophthora</taxon>
    </lineage>
</organism>
<dbReference type="SUPFAM" id="SSF56672">
    <property type="entry name" value="DNA/RNA polymerases"/>
    <property type="match status" value="1"/>
</dbReference>
<dbReference type="InterPro" id="IPR050951">
    <property type="entry name" value="Retrovirus_Pol_polyprotein"/>
</dbReference>
<feature type="coiled-coil region" evidence="7">
    <location>
        <begin position="714"/>
        <end position="762"/>
    </location>
</feature>
<feature type="region of interest" description="Disordered" evidence="8">
    <location>
        <begin position="1"/>
        <end position="222"/>
    </location>
</feature>
<feature type="compositionally biased region" description="Polar residues" evidence="8">
    <location>
        <begin position="991"/>
        <end position="1005"/>
    </location>
</feature>
<feature type="region of interest" description="Disordered" evidence="8">
    <location>
        <begin position="1506"/>
        <end position="1526"/>
    </location>
</feature>
<keyword evidence="3" id="KW-0540">Nuclease</keyword>
<feature type="compositionally biased region" description="Basic residues" evidence="8">
    <location>
        <begin position="648"/>
        <end position="659"/>
    </location>
</feature>
<dbReference type="PROSITE" id="PS50994">
    <property type="entry name" value="INTEGRASE"/>
    <property type="match status" value="1"/>
</dbReference>
<feature type="region of interest" description="Disordered" evidence="8">
    <location>
        <begin position="925"/>
        <end position="947"/>
    </location>
</feature>
<feature type="compositionally biased region" description="Low complexity" evidence="8">
    <location>
        <begin position="166"/>
        <end position="186"/>
    </location>
</feature>
<feature type="compositionally biased region" description="Low complexity" evidence="8">
    <location>
        <begin position="492"/>
        <end position="504"/>
    </location>
</feature>
<evidence type="ECO:0000256" key="8">
    <source>
        <dbReference type="SAM" id="MobiDB-lite"/>
    </source>
</evidence>
<evidence type="ECO:0000256" key="3">
    <source>
        <dbReference type="ARBA" id="ARBA00022722"/>
    </source>
</evidence>
<dbReference type="CDD" id="cd01647">
    <property type="entry name" value="RT_LTR"/>
    <property type="match status" value="1"/>
</dbReference>
<dbReference type="Pfam" id="PF13650">
    <property type="entry name" value="Asp_protease_2"/>
    <property type="match status" value="1"/>
</dbReference>
<dbReference type="InterPro" id="IPR012337">
    <property type="entry name" value="RNaseH-like_sf"/>
</dbReference>
<keyword evidence="6" id="KW-0233">DNA recombination</keyword>
<keyword evidence="1" id="KW-0808">Transferase</keyword>
<evidence type="ECO:0000256" key="1">
    <source>
        <dbReference type="ARBA" id="ARBA00022679"/>
    </source>
</evidence>
<dbReference type="SUPFAM" id="SSF53098">
    <property type="entry name" value="Ribonuclease H-like"/>
    <property type="match status" value="2"/>
</dbReference>
<dbReference type="GO" id="GO:0016779">
    <property type="term" value="F:nucleotidyltransferase activity"/>
    <property type="evidence" value="ECO:0007669"/>
    <property type="project" value="UniProtKB-KW"/>
</dbReference>
<feature type="region of interest" description="Disordered" evidence="8">
    <location>
        <begin position="563"/>
        <end position="674"/>
    </location>
</feature>
<dbReference type="InterPro" id="IPR036397">
    <property type="entry name" value="RNaseH_sf"/>
</dbReference>
<feature type="compositionally biased region" description="Basic and acidic residues" evidence="8">
    <location>
        <begin position="1"/>
        <end position="22"/>
    </location>
</feature>
<dbReference type="InterPro" id="IPR043502">
    <property type="entry name" value="DNA/RNA_pol_sf"/>
</dbReference>
<dbReference type="Pfam" id="PF17921">
    <property type="entry name" value="Integrase_H2C2"/>
    <property type="match status" value="1"/>
</dbReference>
<feature type="domain" description="Integrase catalytic" evidence="11">
    <location>
        <begin position="2932"/>
        <end position="3088"/>
    </location>
</feature>
<evidence type="ECO:0000259" key="9">
    <source>
        <dbReference type="PROSITE" id="PS50013"/>
    </source>
</evidence>
<feature type="compositionally biased region" description="Basic and acidic residues" evidence="8">
    <location>
        <begin position="621"/>
        <end position="630"/>
    </location>
</feature>
<evidence type="ECO:0000256" key="4">
    <source>
        <dbReference type="ARBA" id="ARBA00022759"/>
    </source>
</evidence>
<keyword evidence="2" id="KW-0548">Nucleotidyltransferase</keyword>
<feature type="compositionally biased region" description="Basic and acidic residues" evidence="8">
    <location>
        <begin position="1269"/>
        <end position="1281"/>
    </location>
</feature>
<dbReference type="InterPro" id="IPR043128">
    <property type="entry name" value="Rev_trsase/Diguanyl_cyclase"/>
</dbReference>
<feature type="compositionally biased region" description="Low complexity" evidence="8">
    <location>
        <begin position="1047"/>
        <end position="1067"/>
    </location>
</feature>
<dbReference type="SUPFAM" id="SSF54160">
    <property type="entry name" value="Chromo domain-like"/>
    <property type="match status" value="1"/>
</dbReference>
<feature type="domain" description="Chromo" evidence="9">
    <location>
        <begin position="3258"/>
        <end position="3292"/>
    </location>
</feature>
<keyword evidence="5" id="KW-0378">Hydrolase</keyword>
<reference evidence="12" key="1">
    <citation type="submission" date="2023-04" db="EMBL/GenBank/DDBJ databases">
        <title>Phytophthora fragariaefolia NBRC 109709.</title>
        <authorList>
            <person name="Ichikawa N."/>
            <person name="Sato H."/>
            <person name="Tonouchi N."/>
        </authorList>
    </citation>
    <scope>NUCLEOTIDE SEQUENCE</scope>
    <source>
        <strain evidence="12">NBRC 109709</strain>
    </source>
</reference>
<dbReference type="PROSITE" id="PS50013">
    <property type="entry name" value="CHROMO_2"/>
    <property type="match status" value="1"/>
</dbReference>
<dbReference type="GO" id="GO:0006508">
    <property type="term" value="P:proteolysis"/>
    <property type="evidence" value="ECO:0007669"/>
    <property type="project" value="InterPro"/>
</dbReference>
<dbReference type="Pfam" id="PF13456">
    <property type="entry name" value="RVT_3"/>
    <property type="match status" value="1"/>
</dbReference>
<feature type="compositionally biased region" description="Basic and acidic residues" evidence="8">
    <location>
        <begin position="977"/>
        <end position="990"/>
    </location>
</feature>
<evidence type="ECO:0000256" key="5">
    <source>
        <dbReference type="ARBA" id="ARBA00022801"/>
    </source>
</evidence>
<dbReference type="PROSITE" id="PS50175">
    <property type="entry name" value="ASP_PROT_RETROV"/>
    <property type="match status" value="1"/>
</dbReference>
<dbReference type="Gene3D" id="3.10.10.10">
    <property type="entry name" value="HIV Type 1 Reverse Transcriptase, subunit A, domain 1"/>
    <property type="match status" value="1"/>
</dbReference>
<feature type="compositionally biased region" description="Polar residues" evidence="8">
    <location>
        <begin position="925"/>
        <end position="940"/>
    </location>
</feature>
<feature type="region of interest" description="Disordered" evidence="8">
    <location>
        <begin position="976"/>
        <end position="1076"/>
    </location>
</feature>
<feature type="region of interest" description="Disordered" evidence="8">
    <location>
        <begin position="1258"/>
        <end position="1350"/>
    </location>
</feature>
<keyword evidence="7" id="KW-0175">Coiled coil</keyword>
<dbReference type="PANTHER" id="PTHR37984">
    <property type="entry name" value="PROTEIN CBG26694"/>
    <property type="match status" value="1"/>
</dbReference>
<dbReference type="OrthoDB" id="111316at2759"/>
<dbReference type="EMBL" id="BSXT01002937">
    <property type="protein sequence ID" value="GMF51710.1"/>
    <property type="molecule type" value="Genomic_DNA"/>
</dbReference>
<dbReference type="InterPro" id="IPR021109">
    <property type="entry name" value="Peptidase_aspartic_dom_sf"/>
</dbReference>
<feature type="compositionally biased region" description="Polar residues" evidence="8">
    <location>
        <begin position="209"/>
        <end position="220"/>
    </location>
</feature>
<protein>
    <submittedName>
        <fullName evidence="12">Unnamed protein product</fullName>
    </submittedName>
</protein>
<dbReference type="GO" id="GO:0006310">
    <property type="term" value="P:DNA recombination"/>
    <property type="evidence" value="ECO:0007669"/>
    <property type="project" value="UniProtKB-KW"/>
</dbReference>
<dbReference type="Pfam" id="PF00078">
    <property type="entry name" value="RVT_1"/>
    <property type="match status" value="1"/>
</dbReference>
<dbReference type="GO" id="GO:0015074">
    <property type="term" value="P:DNA integration"/>
    <property type="evidence" value="ECO:0007669"/>
    <property type="project" value="InterPro"/>
</dbReference>
<feature type="domain" description="Peptidase A2" evidence="10">
    <location>
        <begin position="1572"/>
        <end position="1610"/>
    </location>
</feature>
<dbReference type="InterPro" id="IPR002156">
    <property type="entry name" value="RNaseH_domain"/>
</dbReference>
<dbReference type="CDD" id="cd00303">
    <property type="entry name" value="retropepsin_like"/>
    <property type="match status" value="1"/>
</dbReference>
<dbReference type="PANTHER" id="PTHR37984:SF5">
    <property type="entry name" value="PROTEIN NYNRIN-LIKE"/>
    <property type="match status" value="1"/>
</dbReference>
<dbReference type="Gene3D" id="1.10.340.70">
    <property type="match status" value="1"/>
</dbReference>
<feature type="region of interest" description="Disordered" evidence="8">
    <location>
        <begin position="485"/>
        <end position="504"/>
    </location>
</feature>
<dbReference type="InterPro" id="IPR016197">
    <property type="entry name" value="Chromo-like_dom_sf"/>
</dbReference>
<dbReference type="Gene3D" id="2.40.50.40">
    <property type="match status" value="1"/>
</dbReference>
<sequence>MARGRGKQDGGRGDGGRGDATRHSRRTQGLPAEEHKDLDVISRENRARKKAERDAKAAAEQKQKATENTAQDDQVSTEAAESAPSSSSKPGGVEEEQAQNPESAPASEGGANVGEPPAADRVSDSPPPDQDVEVLKVVPAKVKVEVTEIEDSEAEAESALKDADASSRSPQSSSSPPPSSSQDQASGSKVLPQGDASNPAPAPEGQNAVLRSSPSPSASGVQLDETVAKNFVARQVYRWEQMRSGRVVPPSVEYTWPIPRPDFTAWQEATMATSDYLRNRMTLNDRDAAWISELRPERRVLGIAQDLKALAIPPAMMTARECAAVLETLLFEAGFEFVNAVPDWFLTHASKINPGYVRSVVGELQQVLTIELIEWKQLTAGVPYKVVPAVRPERAFNKSSDQGAQSQGAKDDLLMEDFEVELLGRAFISQCRMAGIMALRSPRGSPENEPEPKRPQRRPARPLSISTPSDHSLVPSSNVSLNSAARAMSVQGSVPDPSSSGISDSIPSMIGPSGTSDNSPYTTSFGTMSSREIPLSSSLMSLGHGAASHMRLSSGPLVMSVQAGGTMSAPPDSGMVVPQTVTPPRRTLPDQEDVDMTEIERVEAPSSRTTSKHRSSRARSVKTEKSEPSHSESGLTSEGRHLSSASSRHGRSQRSRSSRTNRSMSSGSRSLSASSGAAQVALNLMHQLQEHQTAFQAQLSQAQLNMRLVVQRELQGAGNEIHALKEEMVRVKAEKSQLETALAQAEASRAEAEQSARDQVLEDLCKPETSLHPWSHTSTVEPTDYERVAIDSTLGTHPEVAEIATRHLREQHEADREELERRWKQRLDDVEAEHQRADADHARRAAEADREMNARLDSVQQIILSINLERERERAERDLERETALNRQKHLAGQNRELRATLSQIQALRATHPPELATGVKAVVSSNPDSATKNPVSSGAINDDVPTRTGYVHLKNTTEVGKAQLEATLGTNAIKQEASEHGRTAKDTKTSRSSAVKTETASMSEAGSKPTATKGSSKRPPSRRTSSRKGEKEDADPPSSDPDDSDSSSSGSSDGCSSSSGFSSSSSDDMDLDLTTSTTTKEGTTVWTYRPYINYNAVEKFNEDASVEDIVGGWERFIDMASQGSWPDKVRIRQLRGRISSALRDWYAQLPKSVRHNWKQLSHRFKVIYCRTTGSYAERYYTMKVRSGETALKFFYRLNAAAVKAGIQFQKPSKRRERHLRRFIKKLKDTQLKTALQGQRFKSISDAEHALRRHEDIWREEGYDTPPPKTRDFRADNDHQGRFRPRRSGRAFVVQDSEPDSDSEPERRVRFEELDDEEMPAAPSAQVALAQGRDNHSSEVSHSEPPPGFKLQDMIKECYRVMESEGWRPPFNNQASGPRPPSPAHGNPPLPRTCDKCGKFGHSREYCWADLTCDRCHDRGHPTEMCRVNPCPRCNQFHRGISCEAWRAFQAMKKYTHQGMSKDVPTQPQPKRVGLKKTPELYALVYVGPELRRRRRQDRDNQQCMTVFQDSNPVSDNLASDNVRSSDVRAEAEAPIEFQLQPGERYGWWEDHEPENAHEVAMVHGAVNNCRTKILLDSGASVSMLSFDFARKLKLKVKSHKQMKVSGLGGVPTYITAHAEVKITLGPRVVYVFRLWVANIGEGVDVLLGVNFMFSAGVRLSIREGLVQLPDEETTLMYGGPDRSHMGLDLPVNPTETLYLDPGQSAIVRIRYGQSNPQREVVWAGRGDRWVTKIVYAAKSWPVAVKVVNISDKQIWIDPRTAVARIVEYGFFPRSGRFVRPGKRQYQEWQQLIYENTLSAQAQMRADRLAQLQYEQEPPCVQTPSYPWPSKILPRPANVTAEVRLARLCSVLAPSKVTYTDPADKDVIFKSSLEMKHVAVQTDEVVEEAAVREVGVDTADLNGVVSAREAAASQADPPVSGCTGSAVSAAVESGHDDCDDEMEAVSGTATQGFASTPVEMLEREYARCMRLTAEELDFEPAVYIREGSELMAQWRDQLAMLPEMKDLNPECKIEEADVGEEGAWTPEMNEKLRDVLKYHRKIFLGDGNAAPAPARGVVCELDVGDAKPVAQRARQIAPHHWVKVYELLKKLFETGLIEYSFSEWASPIVIVLKKNAVDIRMCIDYRVVNQFIKLSCYPLPLIDDLLVGFESAMWFMSLDMASGFWAVLMTERAKLISAFICPFGHFQWVRMPFGLKNAPLVYQSVINNCLWGFVRLPPEEEAKVDREVLEFLELTGLEAELVTSADAEPEPELPVLTDAMTVFKRNIPAPPQMGPVLGRSSYIDDIAHGAPTWDQLCDDLNALLFRLRYWNISVSLPKSEFGKLTIPYLSHEVSAEGIRATPKIAKSVQDLPFPSTLKGVQSFLGSLNYRNKFIEDLPVVAAVLYELTDDQVRAGRDLSRAKEAFEILKRKIVSTPLLRHPDRTRQYVIIPHANPWAACAVLGQVEGCGGGSKGVGAVQAFASSFRVSVADLHSVLVMKWLLGSNSADGRCLKWGLELSRWSLEIRRVQRDEDGLAAILGAGITPREDLDAIAEELIPAKGRIKPPPAISIEMLEADYQGVVLSFDRAAKTSTQQGSCGCVLWQLPGWTVSKAHGFMLEDVTVNDTEYHGLLNGLKLASERGVQDLVVVGDSRIVIQQAQGLINCHQPNLQRRLAEYEVLRAKFKTVQLVHVKRLYNQAADYLTSKTLALGKTWTVEDADELLHLQVVSRIPEQVMKPNVILNPESHGAGAEPEDIGTANIVRLEDSGADLGPLTFAARVLTAVTRQRSREDDEQREPMGPVEYQAERWRRIKVHQDGDAFLMGIKSYLRGDLGQFSRAQVKKIAKYADQYVLDSREVLYRLSAPTPERPRNKDSELRLVVPERLRPDMLHYAHEDYQGGRQGITRTYERLRSEFYWPRMYADVEVFVKECTDCASAKGRPPNPGPSPGNIEPTRPFEVVSMDFITHLRGITFLLLFQDAFSGYVMCKPMSSTTAQDVAEAYEELVFKRFGASSMLRHDQDPRFMSDVFTRFRELMGSRQRATLAYRPQANDQQEWSVQTVVRSVQAYIAESDQSDWDEHAERLMFALNTSFDVTRLDTPFYLVHGWDAQGTVSAMLGPKPSGVQERTAYEWRRKLQRDYSYAQACAEDLQRKAKRARSAAQTQKWMELSERLKAGFKEGDTVWLYIPKVQPGLSRKLAHLWHGPFRIEEVHDDFRVKLKVKDTGYRVNPWVHVSRLKPRALFPERPAEEIDVDEDDDFDTALLPEDSWEPDAANDEYEVEKILDLRWKKRTRTSRRTREYLVKWKGYGEAE</sequence>
<dbReference type="CDD" id="cd00024">
    <property type="entry name" value="CD_CSD"/>
    <property type="match status" value="1"/>
</dbReference>
<dbReference type="Proteomes" id="UP001165121">
    <property type="component" value="Unassembled WGS sequence"/>
</dbReference>
<proteinExistence type="predicted"/>
<evidence type="ECO:0000256" key="6">
    <source>
        <dbReference type="ARBA" id="ARBA00023172"/>
    </source>
</evidence>
<dbReference type="FunFam" id="1.10.340.70:FF:000001">
    <property type="entry name" value="Retrovirus-related Pol polyprotein from transposon gypsy-like Protein"/>
    <property type="match status" value="1"/>
</dbReference>